<comment type="caution">
    <text evidence="2">The sequence shown here is derived from an EMBL/GenBank/DDBJ whole genome shotgun (WGS) entry which is preliminary data.</text>
</comment>
<feature type="region of interest" description="Disordered" evidence="1">
    <location>
        <begin position="280"/>
        <end position="307"/>
    </location>
</feature>
<gene>
    <name evidence="2" type="ORF">FCC1311_083652</name>
</gene>
<dbReference type="EMBL" id="BEYU01000115">
    <property type="protein sequence ID" value="GBG32140.1"/>
    <property type="molecule type" value="Genomic_DNA"/>
</dbReference>
<evidence type="ECO:0000313" key="2">
    <source>
        <dbReference type="EMBL" id="GBG32140.1"/>
    </source>
</evidence>
<dbReference type="Proteomes" id="UP000241890">
    <property type="component" value="Unassembled WGS sequence"/>
</dbReference>
<dbReference type="InParanoid" id="A0A2R5GMM9"/>
<keyword evidence="3" id="KW-1185">Reference proteome</keyword>
<protein>
    <submittedName>
        <fullName evidence="2">Uncharacterized protein</fullName>
    </submittedName>
</protein>
<evidence type="ECO:0000256" key="1">
    <source>
        <dbReference type="SAM" id="MobiDB-lite"/>
    </source>
</evidence>
<reference evidence="2 3" key="1">
    <citation type="submission" date="2017-12" db="EMBL/GenBank/DDBJ databases">
        <title>Sequencing, de novo assembly and annotation of complete genome of a new Thraustochytrid species, strain FCC1311.</title>
        <authorList>
            <person name="Sedici K."/>
            <person name="Godart F."/>
            <person name="Aiese Cigliano R."/>
            <person name="Sanseverino W."/>
            <person name="Barakat M."/>
            <person name="Ortet P."/>
            <person name="Marechal E."/>
            <person name="Cagnac O."/>
            <person name="Amato A."/>
        </authorList>
    </citation>
    <scope>NUCLEOTIDE SEQUENCE [LARGE SCALE GENOMIC DNA]</scope>
</reference>
<name>A0A2R5GMM9_9STRA</name>
<feature type="compositionally biased region" description="Basic and acidic residues" evidence="1">
    <location>
        <begin position="290"/>
        <end position="307"/>
    </location>
</feature>
<dbReference type="AlphaFoldDB" id="A0A2R5GMM9"/>
<sequence>MGSHKARNGEEDEEDFLFDVKVDPEQVWPSVPVTISCVHPLCEAVDARLLAVNVLVDGAAAGVVTWDQQHISLRAAGVRIVHLRNVGVGPHEVRLEIVDREHPSVQVWPAAPTMTLTFVSLPRVAQRPPPMELESPHEGETAFIGGNAKGIAVEVARKSIPPSGLVLVEMKHVGPQDQKLADRRGVLSLDSHGHLTLDVSGILKSSTWRLAVQPVDGHGQVYVDAPSAHVHITLAVEAGADALAASPSKLLLQQQQQQQQQQHQQQNGIPFSLFGPGVQFENRPPVKPHSRVDRAPPAKPVRTDAVDPVAQDHRIRCRVRVATSGTSGFQKLALGFSEAALVADLVADARLGLGPLAVATALVQDAEGFTIGHDESLRDFCKIDILTVTVANNEKTEL</sequence>
<proteinExistence type="predicted"/>
<accession>A0A2R5GMM9</accession>
<evidence type="ECO:0000313" key="3">
    <source>
        <dbReference type="Proteomes" id="UP000241890"/>
    </source>
</evidence>
<organism evidence="2 3">
    <name type="scientific">Hondaea fermentalgiana</name>
    <dbReference type="NCBI Taxonomy" id="2315210"/>
    <lineage>
        <taxon>Eukaryota</taxon>
        <taxon>Sar</taxon>
        <taxon>Stramenopiles</taxon>
        <taxon>Bigyra</taxon>
        <taxon>Labyrinthulomycetes</taxon>
        <taxon>Thraustochytrida</taxon>
        <taxon>Thraustochytriidae</taxon>
        <taxon>Hondaea</taxon>
    </lineage>
</organism>